<evidence type="ECO:0000313" key="1">
    <source>
        <dbReference type="EMBL" id="MBC2606973.1"/>
    </source>
</evidence>
<reference evidence="1 2" key="1">
    <citation type="submission" date="2020-07" db="EMBL/GenBank/DDBJ databases">
        <authorList>
            <person name="Feng X."/>
        </authorList>
    </citation>
    <scope>NUCLEOTIDE SEQUENCE [LARGE SCALE GENOMIC DNA]</scope>
    <source>
        <strain evidence="1 2">JCM23202</strain>
    </source>
</reference>
<organism evidence="1 2">
    <name type="scientific">Pelagicoccus albus</name>
    <dbReference type="NCBI Taxonomy" id="415222"/>
    <lineage>
        <taxon>Bacteria</taxon>
        <taxon>Pseudomonadati</taxon>
        <taxon>Verrucomicrobiota</taxon>
        <taxon>Opitutia</taxon>
        <taxon>Puniceicoccales</taxon>
        <taxon>Pelagicoccaceae</taxon>
        <taxon>Pelagicoccus</taxon>
    </lineage>
</organism>
<sequence length="64" mass="7258">MNTRIEIRLSEDEWSLLNAAADSIHSSPEELARISLMQRCMVMSVDEEVCDSTRGMLGRAFQLN</sequence>
<comment type="caution">
    <text evidence="1">The sequence shown here is derived from an EMBL/GenBank/DDBJ whole genome shotgun (WGS) entry which is preliminary data.</text>
</comment>
<dbReference type="AlphaFoldDB" id="A0A7X1B9P2"/>
<proteinExistence type="predicted"/>
<dbReference type="EMBL" id="JACHVC010000012">
    <property type="protein sequence ID" value="MBC2606973.1"/>
    <property type="molecule type" value="Genomic_DNA"/>
</dbReference>
<dbReference type="RefSeq" id="WP_185660839.1">
    <property type="nucleotide sequence ID" value="NZ_CAWPOO010000012.1"/>
</dbReference>
<accession>A0A7X1B9P2</accession>
<dbReference type="Proteomes" id="UP000526501">
    <property type="component" value="Unassembled WGS sequence"/>
</dbReference>
<evidence type="ECO:0000313" key="2">
    <source>
        <dbReference type="Proteomes" id="UP000526501"/>
    </source>
</evidence>
<protein>
    <submittedName>
        <fullName evidence="1">Uncharacterized protein</fullName>
    </submittedName>
</protein>
<gene>
    <name evidence="1" type="ORF">H5P27_13045</name>
</gene>
<name>A0A7X1B9P2_9BACT</name>
<keyword evidence="2" id="KW-1185">Reference proteome</keyword>